<reference evidence="1" key="1">
    <citation type="submission" date="2018-02" db="EMBL/GenBank/DDBJ databases">
        <title>Rhizophora mucronata_Transcriptome.</title>
        <authorList>
            <person name="Meera S.P."/>
            <person name="Sreeshan A."/>
            <person name="Augustine A."/>
        </authorList>
    </citation>
    <scope>NUCLEOTIDE SEQUENCE</scope>
    <source>
        <tissue evidence="1">Leaf</tissue>
    </source>
</reference>
<accession>A0A2P2J4C9</accession>
<evidence type="ECO:0000313" key="1">
    <source>
        <dbReference type="EMBL" id="MBW88295.1"/>
    </source>
</evidence>
<dbReference type="EMBL" id="GGEC01007812">
    <property type="protein sequence ID" value="MBW88295.1"/>
    <property type="molecule type" value="Transcribed_RNA"/>
</dbReference>
<sequence>MFPLQFIKRTVYLVFMNLQLQIGDNVVCICSTLSVPS</sequence>
<organism evidence="1">
    <name type="scientific">Rhizophora mucronata</name>
    <name type="common">Asiatic mangrove</name>
    <dbReference type="NCBI Taxonomy" id="61149"/>
    <lineage>
        <taxon>Eukaryota</taxon>
        <taxon>Viridiplantae</taxon>
        <taxon>Streptophyta</taxon>
        <taxon>Embryophyta</taxon>
        <taxon>Tracheophyta</taxon>
        <taxon>Spermatophyta</taxon>
        <taxon>Magnoliopsida</taxon>
        <taxon>eudicotyledons</taxon>
        <taxon>Gunneridae</taxon>
        <taxon>Pentapetalae</taxon>
        <taxon>rosids</taxon>
        <taxon>fabids</taxon>
        <taxon>Malpighiales</taxon>
        <taxon>Rhizophoraceae</taxon>
        <taxon>Rhizophora</taxon>
    </lineage>
</organism>
<name>A0A2P2J4C9_RHIMU</name>
<protein>
    <submittedName>
        <fullName evidence="1">Uncharacterized protein</fullName>
    </submittedName>
</protein>
<proteinExistence type="predicted"/>
<dbReference type="AlphaFoldDB" id="A0A2P2J4C9"/>